<evidence type="ECO:0000313" key="2">
    <source>
        <dbReference type="EMBL" id="KAB7497296.1"/>
    </source>
</evidence>
<dbReference type="AlphaFoldDB" id="A0A5N5SSV5"/>
<proteinExistence type="predicted"/>
<organism evidence="2 3">
    <name type="scientific">Armadillidium nasatum</name>
    <dbReference type="NCBI Taxonomy" id="96803"/>
    <lineage>
        <taxon>Eukaryota</taxon>
        <taxon>Metazoa</taxon>
        <taxon>Ecdysozoa</taxon>
        <taxon>Arthropoda</taxon>
        <taxon>Crustacea</taxon>
        <taxon>Multicrustacea</taxon>
        <taxon>Malacostraca</taxon>
        <taxon>Eumalacostraca</taxon>
        <taxon>Peracarida</taxon>
        <taxon>Isopoda</taxon>
        <taxon>Oniscidea</taxon>
        <taxon>Crinocheta</taxon>
        <taxon>Armadillidiidae</taxon>
        <taxon>Armadillidium</taxon>
    </lineage>
</organism>
<keyword evidence="1" id="KW-1133">Transmembrane helix</keyword>
<keyword evidence="3" id="KW-1185">Reference proteome</keyword>
<evidence type="ECO:0000256" key="1">
    <source>
        <dbReference type="SAM" id="Phobius"/>
    </source>
</evidence>
<protein>
    <submittedName>
        <fullName evidence="2">Uncharacterized protein</fullName>
    </submittedName>
</protein>
<keyword evidence="1" id="KW-0472">Membrane</keyword>
<evidence type="ECO:0000313" key="3">
    <source>
        <dbReference type="Proteomes" id="UP000326759"/>
    </source>
</evidence>
<name>A0A5N5SSV5_9CRUS</name>
<dbReference type="Proteomes" id="UP000326759">
    <property type="component" value="Unassembled WGS sequence"/>
</dbReference>
<sequence>MNTHKQFVCKIFTSKLCLEYSQRKFNLNQCLAVLGYLDVHTSKSTSVEGNEWNEAKRVNPDHGTFSVDIILLSIVTYILLSLVMILKTYFANIQYKVTEKLFAYSWFTIKTLEYRMLLTEINT</sequence>
<feature type="transmembrane region" description="Helical" evidence="1">
    <location>
        <begin position="69"/>
        <end position="90"/>
    </location>
</feature>
<gene>
    <name evidence="2" type="ORF">Anas_05315</name>
</gene>
<keyword evidence="1" id="KW-0812">Transmembrane</keyword>
<dbReference type="OrthoDB" id="10453437at2759"/>
<accession>A0A5N5SSV5</accession>
<comment type="caution">
    <text evidence="2">The sequence shown here is derived from an EMBL/GenBank/DDBJ whole genome shotgun (WGS) entry which is preliminary data.</text>
</comment>
<dbReference type="EMBL" id="SEYY01020462">
    <property type="protein sequence ID" value="KAB7497296.1"/>
    <property type="molecule type" value="Genomic_DNA"/>
</dbReference>
<reference evidence="2 3" key="1">
    <citation type="journal article" date="2019" name="PLoS Biol.">
        <title>Sex chromosomes control vertical transmission of feminizing Wolbachia symbionts in an isopod.</title>
        <authorList>
            <person name="Becking T."/>
            <person name="Chebbi M.A."/>
            <person name="Giraud I."/>
            <person name="Moumen B."/>
            <person name="Laverre T."/>
            <person name="Caubet Y."/>
            <person name="Peccoud J."/>
            <person name="Gilbert C."/>
            <person name="Cordaux R."/>
        </authorList>
    </citation>
    <scope>NUCLEOTIDE SEQUENCE [LARGE SCALE GENOMIC DNA]</scope>
    <source>
        <strain evidence="2">ANa2</strain>
        <tissue evidence="2">Whole body excluding digestive tract and cuticle</tissue>
    </source>
</reference>